<comment type="caution">
    <text evidence="1">The sequence shown here is derived from an EMBL/GenBank/DDBJ whole genome shotgun (WGS) entry which is preliminary data.</text>
</comment>
<keyword evidence="2" id="KW-1185">Reference proteome</keyword>
<organism evidence="1 2">
    <name type="scientific">Lentinula aff. lateritia</name>
    <dbReference type="NCBI Taxonomy" id="2804960"/>
    <lineage>
        <taxon>Eukaryota</taxon>
        <taxon>Fungi</taxon>
        <taxon>Dikarya</taxon>
        <taxon>Basidiomycota</taxon>
        <taxon>Agaricomycotina</taxon>
        <taxon>Agaricomycetes</taxon>
        <taxon>Agaricomycetidae</taxon>
        <taxon>Agaricales</taxon>
        <taxon>Marasmiineae</taxon>
        <taxon>Omphalotaceae</taxon>
        <taxon>Lentinula</taxon>
    </lineage>
</organism>
<accession>A0ACC1TFM9</accession>
<dbReference type="Proteomes" id="UP001163835">
    <property type="component" value="Unassembled WGS sequence"/>
</dbReference>
<sequence length="208" mass="23171">MYKLPMECKPGREVPRSGGSGGRPQALEVVTEKRHVSELVEHLGSLRRFGGDDRRDKDKSRQTEIEKQRVKRNPYGMGSEEGDIGGSGEHEAGGFHACVGGATRVGESSGFWKWEGYPGRGGWTVLERYRDREIREIGGVGACGCYWDWPGCSQGMTMSLGQILNDSPGKPVDFLLGQYRDGQITSSELDNTNHHPHAILRWLQIQRQ</sequence>
<evidence type="ECO:0000313" key="2">
    <source>
        <dbReference type="Proteomes" id="UP001163835"/>
    </source>
</evidence>
<name>A0ACC1TFM9_9AGAR</name>
<proteinExistence type="predicted"/>
<gene>
    <name evidence="1" type="ORF">F5876DRAFT_71352</name>
</gene>
<protein>
    <submittedName>
        <fullName evidence="1">Uncharacterized protein</fullName>
    </submittedName>
</protein>
<reference evidence="1" key="1">
    <citation type="submission" date="2022-09" db="EMBL/GenBank/DDBJ databases">
        <title>A Global Phylogenomic Analysis of the Shiitake Genus Lentinula.</title>
        <authorList>
            <consortium name="DOE Joint Genome Institute"/>
            <person name="Sierra-Patev S."/>
            <person name="Min B."/>
            <person name="Naranjo-Ortiz M."/>
            <person name="Looney B."/>
            <person name="Konkel Z."/>
            <person name="Slot J.C."/>
            <person name="Sakamoto Y."/>
            <person name="Steenwyk J.L."/>
            <person name="Rokas A."/>
            <person name="Carro J."/>
            <person name="Camarero S."/>
            <person name="Ferreira P."/>
            <person name="Molpeceres G."/>
            <person name="Ruiz-Duenas F.J."/>
            <person name="Serrano A."/>
            <person name="Henrissat B."/>
            <person name="Drula E."/>
            <person name="Hughes K.W."/>
            <person name="Mata J.L."/>
            <person name="Ishikawa N.K."/>
            <person name="Vargas-Isla R."/>
            <person name="Ushijima S."/>
            <person name="Smith C.A."/>
            <person name="Ahrendt S."/>
            <person name="Andreopoulos W."/>
            <person name="He G."/>
            <person name="Labutti K."/>
            <person name="Lipzen A."/>
            <person name="Ng V."/>
            <person name="Riley R."/>
            <person name="Sandor L."/>
            <person name="Barry K."/>
            <person name="Martinez A.T."/>
            <person name="Xiao Y."/>
            <person name="Gibbons J.G."/>
            <person name="Terashima K."/>
            <person name="Grigoriev I.V."/>
            <person name="Hibbett D.S."/>
        </authorList>
    </citation>
    <scope>NUCLEOTIDE SEQUENCE</scope>
    <source>
        <strain evidence="1">TMI1499</strain>
    </source>
</reference>
<evidence type="ECO:0000313" key="1">
    <source>
        <dbReference type="EMBL" id="KAJ3803545.1"/>
    </source>
</evidence>
<dbReference type="EMBL" id="MU797363">
    <property type="protein sequence ID" value="KAJ3803545.1"/>
    <property type="molecule type" value="Genomic_DNA"/>
</dbReference>